<dbReference type="PRINTS" id="PR00603">
    <property type="entry name" value="CYTOCHROMEC1"/>
</dbReference>
<dbReference type="GO" id="GO:0005743">
    <property type="term" value="C:mitochondrial inner membrane"/>
    <property type="evidence" value="ECO:0007669"/>
    <property type="project" value="UniProtKB-SubCell"/>
</dbReference>
<organism evidence="15 16">
    <name type="scientific">Porphyridium purpureum</name>
    <name type="common">Red alga</name>
    <name type="synonym">Porphyridium cruentum</name>
    <dbReference type="NCBI Taxonomy" id="35688"/>
    <lineage>
        <taxon>Eukaryota</taxon>
        <taxon>Rhodophyta</taxon>
        <taxon>Bangiophyceae</taxon>
        <taxon>Porphyridiales</taxon>
        <taxon>Porphyridiaceae</taxon>
        <taxon>Porphyridium</taxon>
    </lineage>
</organism>
<keyword evidence="9" id="KW-0249">Electron transport</keyword>
<feature type="binding site" description="covalent" evidence="14">
    <location>
        <position position="67"/>
    </location>
    <ligand>
        <name>heme c</name>
        <dbReference type="ChEBI" id="CHEBI:61717"/>
    </ligand>
</feature>
<dbReference type="InterPro" id="IPR002326">
    <property type="entry name" value="Cyt_c1"/>
</dbReference>
<evidence type="ECO:0000256" key="2">
    <source>
        <dbReference type="ARBA" id="ARBA00006488"/>
    </source>
</evidence>
<dbReference type="GO" id="GO:0046872">
    <property type="term" value="F:metal ion binding"/>
    <property type="evidence" value="ECO:0007669"/>
    <property type="project" value="UniProtKB-KW"/>
</dbReference>
<sequence length="272" mass="30126">MWGRLRSLARVAAGVGALGGAALAGGSVLASDEVLPIVHMHWPHSGYLDSYDAASIRRGYHVYKNVCSSCHSLEAIAYRNLVDVCFTEEEVKQIALETDVEDGPNDKGEMFTRPGKLSDYFPNPYPNEEAARYANNGALPPDLSLITKARHGGIDYVFALLTGFRDPPEGIELREGLHYNPYFPGGAIGMAQPLYDESIEYEDGTPATLSQLAKDVSTFLAWAAEPEHDKRKRIGAEWISGLTLLALLLVYQKRLRWSLLKNRRIEFPDMGK</sequence>
<evidence type="ECO:0000256" key="9">
    <source>
        <dbReference type="ARBA" id="ARBA00022982"/>
    </source>
</evidence>
<evidence type="ECO:0000256" key="4">
    <source>
        <dbReference type="ARBA" id="ARBA00022617"/>
    </source>
</evidence>
<comment type="caution">
    <text evidence="15">The sequence shown here is derived from an EMBL/GenBank/DDBJ whole genome shotgun (WGS) entry which is preliminary data.</text>
</comment>
<dbReference type="OMA" id="WVKKFKW"/>
<proteinExistence type="inferred from homology"/>
<dbReference type="PANTHER" id="PTHR10266">
    <property type="entry name" value="CYTOCHROME C1"/>
    <property type="match status" value="1"/>
</dbReference>
<evidence type="ECO:0000313" key="16">
    <source>
        <dbReference type="Proteomes" id="UP000324585"/>
    </source>
</evidence>
<evidence type="ECO:0000256" key="5">
    <source>
        <dbReference type="ARBA" id="ARBA00022660"/>
    </source>
</evidence>
<comment type="cofactor">
    <cofactor evidence="14">
        <name>heme c</name>
        <dbReference type="ChEBI" id="CHEBI:61717"/>
    </cofactor>
    <text evidence="14">Binds 1 heme c group covalently per subunit.</text>
</comment>
<dbReference type="SUPFAM" id="SSF46626">
    <property type="entry name" value="Cytochrome c"/>
    <property type="match status" value="1"/>
</dbReference>
<evidence type="ECO:0000256" key="6">
    <source>
        <dbReference type="ARBA" id="ARBA00022692"/>
    </source>
</evidence>
<keyword evidence="11 14" id="KW-0408">Iron</keyword>
<dbReference type="AlphaFoldDB" id="A0A5J4YJX9"/>
<dbReference type="GO" id="GO:0009055">
    <property type="term" value="F:electron transfer activity"/>
    <property type="evidence" value="ECO:0007669"/>
    <property type="project" value="InterPro"/>
</dbReference>
<evidence type="ECO:0000313" key="15">
    <source>
        <dbReference type="EMBL" id="KAA8490797.1"/>
    </source>
</evidence>
<dbReference type="OrthoDB" id="5925at2759"/>
<dbReference type="InterPro" id="IPR021157">
    <property type="entry name" value="Cyt_c1_TM_anchor_C"/>
</dbReference>
<keyword evidence="10" id="KW-1133">Transmembrane helix</keyword>
<evidence type="ECO:0000256" key="13">
    <source>
        <dbReference type="ARBA" id="ARBA00023136"/>
    </source>
</evidence>
<evidence type="ECO:0000256" key="10">
    <source>
        <dbReference type="ARBA" id="ARBA00022989"/>
    </source>
</evidence>
<dbReference type="PANTHER" id="PTHR10266:SF3">
    <property type="entry name" value="CYTOCHROME C1, HEME PROTEIN, MITOCHONDRIAL"/>
    <property type="match status" value="1"/>
</dbReference>
<evidence type="ECO:0000256" key="14">
    <source>
        <dbReference type="PIRSR" id="PIRSR602326-1"/>
    </source>
</evidence>
<protein>
    <submittedName>
        <fullName evidence="15">Cytochrome c1-2, heme protein, mitochondrial</fullName>
    </submittedName>
</protein>
<dbReference type="FunFam" id="1.10.760.10:FF:000002">
    <property type="entry name" value="Cytochrome c1, heme protein"/>
    <property type="match status" value="1"/>
</dbReference>
<feature type="binding site" description="covalent" evidence="14">
    <location>
        <position position="70"/>
    </location>
    <ligand>
        <name>heme c</name>
        <dbReference type="ChEBI" id="CHEBI:61717"/>
    </ligand>
</feature>
<feature type="binding site" description="covalent" evidence="14">
    <location>
        <position position="71"/>
    </location>
    <ligand>
        <name>heme c</name>
        <dbReference type="ChEBI" id="CHEBI:61717"/>
    </ligand>
</feature>
<comment type="similarity">
    <text evidence="2">Belongs to the cytochrome c family.</text>
</comment>
<gene>
    <name evidence="15" type="ORF">FVE85_1244</name>
</gene>
<keyword evidence="16" id="KW-1185">Reference proteome</keyword>
<keyword evidence="13" id="KW-0472">Membrane</keyword>
<evidence type="ECO:0000256" key="1">
    <source>
        <dbReference type="ARBA" id="ARBA00004273"/>
    </source>
</evidence>
<evidence type="ECO:0000256" key="7">
    <source>
        <dbReference type="ARBA" id="ARBA00022723"/>
    </source>
</evidence>
<keyword evidence="4 14" id="KW-0349">Heme</keyword>
<dbReference type="Proteomes" id="UP000324585">
    <property type="component" value="Unassembled WGS sequence"/>
</dbReference>
<evidence type="ECO:0000256" key="3">
    <source>
        <dbReference type="ARBA" id="ARBA00022448"/>
    </source>
</evidence>
<dbReference type="SUPFAM" id="SSF81496">
    <property type="entry name" value="Cytochrome c1 subunit of cytochrome bc1 complex (Ubiquinol-cytochrome c reductase), transmembrane anchor"/>
    <property type="match status" value="1"/>
</dbReference>
<dbReference type="GO" id="GO:0020037">
    <property type="term" value="F:heme binding"/>
    <property type="evidence" value="ECO:0007669"/>
    <property type="project" value="InterPro"/>
</dbReference>
<name>A0A5J4YJX9_PORPP</name>
<keyword evidence="6" id="KW-0812">Transmembrane</keyword>
<evidence type="ECO:0000256" key="11">
    <source>
        <dbReference type="ARBA" id="ARBA00023004"/>
    </source>
</evidence>
<keyword evidence="12" id="KW-0496">Mitochondrion</keyword>
<evidence type="ECO:0000256" key="8">
    <source>
        <dbReference type="ARBA" id="ARBA00022792"/>
    </source>
</evidence>
<accession>A0A5J4YJX9</accession>
<comment type="subcellular location">
    <subcellularLocation>
        <location evidence="1">Mitochondrion inner membrane</location>
    </subcellularLocation>
</comment>
<keyword evidence="3" id="KW-0813">Transport</keyword>
<keyword evidence="5" id="KW-0679">Respiratory chain</keyword>
<feature type="binding site" description="covalent" evidence="14">
    <location>
        <position position="190"/>
    </location>
    <ligand>
        <name>heme c</name>
        <dbReference type="ChEBI" id="CHEBI:61717"/>
    </ligand>
</feature>
<keyword evidence="8" id="KW-0999">Mitochondrion inner membrane</keyword>
<dbReference type="GO" id="GO:0006122">
    <property type="term" value="P:mitochondrial electron transport, ubiquinol to cytochrome c"/>
    <property type="evidence" value="ECO:0007669"/>
    <property type="project" value="TreeGrafter"/>
</dbReference>
<dbReference type="Gene3D" id="1.20.5.100">
    <property type="entry name" value="Cytochrome c1, transmembrane anchor, C-terminal"/>
    <property type="match status" value="1"/>
</dbReference>
<evidence type="ECO:0000256" key="12">
    <source>
        <dbReference type="ARBA" id="ARBA00023128"/>
    </source>
</evidence>
<keyword evidence="7 14" id="KW-0479">Metal-binding</keyword>
<dbReference type="Gene3D" id="1.10.760.10">
    <property type="entry name" value="Cytochrome c-like domain"/>
    <property type="match status" value="1"/>
</dbReference>
<reference evidence="16" key="1">
    <citation type="journal article" date="2019" name="Nat. Commun.">
        <title>Expansion of phycobilisome linker gene families in mesophilic red algae.</title>
        <authorList>
            <person name="Lee J."/>
            <person name="Kim D."/>
            <person name="Bhattacharya D."/>
            <person name="Yoon H.S."/>
        </authorList>
    </citation>
    <scope>NUCLEOTIDE SEQUENCE [LARGE SCALE GENOMIC DNA]</scope>
    <source>
        <strain evidence="16">CCMP 1328</strain>
    </source>
</reference>
<dbReference type="InterPro" id="IPR036909">
    <property type="entry name" value="Cyt_c-like_dom_sf"/>
</dbReference>
<dbReference type="Pfam" id="PF02167">
    <property type="entry name" value="Cytochrom_C1"/>
    <property type="match status" value="1"/>
</dbReference>
<dbReference type="EMBL" id="VRMN01000018">
    <property type="protein sequence ID" value="KAA8490797.1"/>
    <property type="molecule type" value="Genomic_DNA"/>
</dbReference>